<comment type="caution">
    <text evidence="1">The sequence shown here is derived from an EMBL/GenBank/DDBJ whole genome shotgun (WGS) entry which is preliminary data.</text>
</comment>
<keyword evidence="2" id="KW-1185">Reference proteome</keyword>
<accession>A0AAD4MEI2</accession>
<name>A0AAD4MEI2_9BILA</name>
<protein>
    <submittedName>
        <fullName evidence="1">Uncharacterized protein</fullName>
    </submittedName>
</protein>
<organism evidence="1 2">
    <name type="scientific">Ditylenchus destructor</name>
    <dbReference type="NCBI Taxonomy" id="166010"/>
    <lineage>
        <taxon>Eukaryota</taxon>
        <taxon>Metazoa</taxon>
        <taxon>Ecdysozoa</taxon>
        <taxon>Nematoda</taxon>
        <taxon>Chromadorea</taxon>
        <taxon>Rhabditida</taxon>
        <taxon>Tylenchina</taxon>
        <taxon>Tylenchomorpha</taxon>
        <taxon>Sphaerularioidea</taxon>
        <taxon>Anguinidae</taxon>
        <taxon>Anguininae</taxon>
        <taxon>Ditylenchus</taxon>
    </lineage>
</organism>
<dbReference type="EMBL" id="JAKKPZ010000894">
    <property type="protein sequence ID" value="KAI1691640.1"/>
    <property type="molecule type" value="Genomic_DNA"/>
</dbReference>
<dbReference type="AlphaFoldDB" id="A0AAD4MEI2"/>
<dbReference type="Proteomes" id="UP001201812">
    <property type="component" value="Unassembled WGS sequence"/>
</dbReference>
<proteinExistence type="predicted"/>
<sequence>MAAVQCCSKSAMQIYVNRIDSGESIDYQGKGDLCEEAGAVFIDAGVPPASITYCYNYGEKVHLTIKKWVNVFEESFVQKCGQNETLFEMRQVGFDRNLGIMDENGNKVVHLKDRKTKLVGKDIYKELYLKDGDELYTRNPTTEPKAKKIEVGDQDPMVLEEIDALYVMRKH</sequence>
<evidence type="ECO:0000313" key="2">
    <source>
        <dbReference type="Proteomes" id="UP001201812"/>
    </source>
</evidence>
<reference evidence="1" key="1">
    <citation type="submission" date="2022-01" db="EMBL/GenBank/DDBJ databases">
        <title>Genome Sequence Resource for Two Populations of Ditylenchus destructor, the Migratory Endoparasitic Phytonematode.</title>
        <authorList>
            <person name="Zhang H."/>
            <person name="Lin R."/>
            <person name="Xie B."/>
        </authorList>
    </citation>
    <scope>NUCLEOTIDE SEQUENCE</scope>
    <source>
        <strain evidence="1">BazhouSP</strain>
    </source>
</reference>
<evidence type="ECO:0000313" key="1">
    <source>
        <dbReference type="EMBL" id="KAI1691640.1"/>
    </source>
</evidence>
<gene>
    <name evidence="1" type="ORF">DdX_21753</name>
</gene>